<keyword evidence="4" id="KW-1185">Reference proteome</keyword>
<sequence length="274" mass="31858">MRDFTARHLADAADRPLEILDLGSADIGGTYAQFFDNPKWNYRGVDLAPGPNIHVVLSNPYNWRELPTHCADVFISGQTFEHIEFFWLTMLEIARVLKPGGLCCIIAPSRGPIHRYPVDCWRFYPDGFAALARYADLEILEILHDGEDCPSSPDKSEEWGDLVLVARKKENKSTASSGYIDISPEAQMNAQRAHLQGQIDRQRAEFEESRRELERDLALAQTLVREKQTEIEITEERCQQTQELLRQRENLLREIKTRPWRVLWRHLKKRLQKY</sequence>
<proteinExistence type="predicted"/>
<dbReference type="Proteomes" id="UP000063964">
    <property type="component" value="Chromosome"/>
</dbReference>
<dbReference type="InterPro" id="IPR013216">
    <property type="entry name" value="Methyltransf_11"/>
</dbReference>
<organism evidence="3 4">
    <name type="scientific">Desulfomicrobium orale DSM 12838</name>
    <dbReference type="NCBI Taxonomy" id="888061"/>
    <lineage>
        <taxon>Bacteria</taxon>
        <taxon>Pseudomonadati</taxon>
        <taxon>Thermodesulfobacteriota</taxon>
        <taxon>Desulfovibrionia</taxon>
        <taxon>Desulfovibrionales</taxon>
        <taxon>Desulfomicrobiaceae</taxon>
        <taxon>Desulfomicrobium</taxon>
    </lineage>
</organism>
<dbReference type="KEGG" id="doa:AXF15_02520"/>
<dbReference type="CDD" id="cd02440">
    <property type="entry name" value="AdoMet_MTases"/>
    <property type="match status" value="1"/>
</dbReference>
<protein>
    <recommendedName>
        <fullName evidence="2">Methyltransferase type 11 domain-containing protein</fullName>
    </recommendedName>
</protein>
<gene>
    <name evidence="3" type="ORF">AXF15_02520</name>
</gene>
<dbReference type="GO" id="GO:0008757">
    <property type="term" value="F:S-adenosylmethionine-dependent methyltransferase activity"/>
    <property type="evidence" value="ECO:0007669"/>
    <property type="project" value="InterPro"/>
</dbReference>
<feature type="domain" description="Methyltransferase type 11" evidence="2">
    <location>
        <begin position="53"/>
        <end position="105"/>
    </location>
</feature>
<evidence type="ECO:0000256" key="1">
    <source>
        <dbReference type="SAM" id="Coils"/>
    </source>
</evidence>
<evidence type="ECO:0000259" key="2">
    <source>
        <dbReference type="Pfam" id="PF08241"/>
    </source>
</evidence>
<dbReference type="Pfam" id="PF08241">
    <property type="entry name" value="Methyltransf_11"/>
    <property type="match status" value="1"/>
</dbReference>
<dbReference type="Gene3D" id="3.40.50.150">
    <property type="entry name" value="Vaccinia Virus protein VP39"/>
    <property type="match status" value="1"/>
</dbReference>
<evidence type="ECO:0000313" key="3">
    <source>
        <dbReference type="EMBL" id="AMD92089.1"/>
    </source>
</evidence>
<evidence type="ECO:0000313" key="4">
    <source>
        <dbReference type="Proteomes" id="UP000063964"/>
    </source>
</evidence>
<accession>A0A109W5I7</accession>
<name>A0A109W5I7_9BACT</name>
<dbReference type="RefSeq" id="WP_066602872.1">
    <property type="nucleotide sequence ID" value="NZ_CP014230.1"/>
</dbReference>
<dbReference type="SUPFAM" id="SSF53335">
    <property type="entry name" value="S-adenosyl-L-methionine-dependent methyltransferases"/>
    <property type="match status" value="1"/>
</dbReference>
<reference evidence="4" key="1">
    <citation type="submission" date="2016-02" db="EMBL/GenBank/DDBJ databases">
        <authorList>
            <person name="Holder M.E."/>
            <person name="Ajami N.J."/>
            <person name="Petrosino J.F."/>
        </authorList>
    </citation>
    <scope>NUCLEOTIDE SEQUENCE [LARGE SCALE GENOMIC DNA]</scope>
    <source>
        <strain evidence="4">DSM 12838</strain>
    </source>
</reference>
<keyword evidence="1" id="KW-0175">Coiled coil</keyword>
<dbReference type="EMBL" id="CP014230">
    <property type="protein sequence ID" value="AMD92089.1"/>
    <property type="molecule type" value="Genomic_DNA"/>
</dbReference>
<feature type="coiled-coil region" evidence="1">
    <location>
        <begin position="185"/>
        <end position="258"/>
    </location>
</feature>
<dbReference type="OrthoDB" id="9811747at2"/>
<dbReference type="InterPro" id="IPR029063">
    <property type="entry name" value="SAM-dependent_MTases_sf"/>
</dbReference>
<dbReference type="AlphaFoldDB" id="A0A109W5I7"/>